<dbReference type="EMBL" id="VOLR01000029">
    <property type="protein sequence ID" value="TWX55360.1"/>
    <property type="molecule type" value="Genomic_DNA"/>
</dbReference>
<evidence type="ECO:0000313" key="4">
    <source>
        <dbReference type="EMBL" id="TWX55360.1"/>
    </source>
</evidence>
<dbReference type="SUPFAM" id="SSF51161">
    <property type="entry name" value="Trimeric LpxA-like enzymes"/>
    <property type="match status" value="1"/>
</dbReference>
<feature type="domain" description="Ice-binding protein C-terminal" evidence="3">
    <location>
        <begin position="363"/>
        <end position="383"/>
    </location>
</feature>
<reference evidence="5 7" key="1">
    <citation type="submission" date="2019-07" db="EMBL/GenBank/DDBJ databases">
        <title>Genomes of sea-ice associated Colwellia species.</title>
        <authorList>
            <person name="Bowman J.P."/>
        </authorList>
    </citation>
    <scope>NUCLEOTIDE SEQUENCE [LARGE SCALE GENOMIC DNA]</scope>
    <source>
        <strain evidence="4 6">ACAM 607</strain>
        <strain evidence="5 7">IC036</strain>
    </source>
</reference>
<dbReference type="OrthoDB" id="6145642at2"/>
<dbReference type="InterPro" id="IPR013424">
    <property type="entry name" value="Ice-binding_C"/>
</dbReference>
<dbReference type="Proteomes" id="UP000321917">
    <property type="component" value="Unassembled WGS sequence"/>
</dbReference>
<evidence type="ECO:0000313" key="6">
    <source>
        <dbReference type="Proteomes" id="UP000321525"/>
    </source>
</evidence>
<dbReference type="InterPro" id="IPR011004">
    <property type="entry name" value="Trimer_LpxA-like_sf"/>
</dbReference>
<accession>A0A5C6Q6S5</accession>
<comment type="similarity">
    <text evidence="1">Belongs to the ice-binding protein family.</text>
</comment>
<gene>
    <name evidence="4" type="ORF">ESZ26_16660</name>
    <name evidence="5" type="ORF">ESZ27_14715</name>
</gene>
<evidence type="ECO:0000259" key="3">
    <source>
        <dbReference type="Pfam" id="PF07589"/>
    </source>
</evidence>
<sequence length="386" mass="39580">MESTMQRLTHLFFILMITLVSSANASFHPLLDSDLNDLSVYANGTITMADGVIAHGNMQALTTITLATNGYVGGNIEAGTTATLSDNVYVDGYIEATTTATLGANVSVIGKVHTGTTATFAADLYVEGNIEAGSTITLEADAEVKGDVVAKTTVTIAAGSHIYQDVDAGTIATIAANVAIDGTLTSNSSKDPPPAPVVTSKESQITTVQAELKALVTDEELDFTTFGVNDESLVAGVYNSINYLTIAAGKTLTLDGNGMDGSWVFNIANNLSFGIDSKVVLLNVTDNSSILWNVLGETTAGLTSLGAGAEVRGHILSRGAIDGGAISLVAGIGDSCGGVFSASSTITFAASSIIGHQGCGPIDVPEPTTIWLLGLGLLIIAKRKQV</sequence>
<evidence type="ECO:0000313" key="7">
    <source>
        <dbReference type="Proteomes" id="UP000321917"/>
    </source>
</evidence>
<dbReference type="AlphaFoldDB" id="A0A5C6Q6S5"/>
<evidence type="ECO:0000313" key="5">
    <source>
        <dbReference type="EMBL" id="TWX64431.1"/>
    </source>
</evidence>
<dbReference type="NCBIfam" id="TIGR02595">
    <property type="entry name" value="PEP_CTERM"/>
    <property type="match status" value="1"/>
</dbReference>
<protein>
    <submittedName>
        <fullName evidence="5">DUF3494 domain-containing protein</fullName>
    </submittedName>
</protein>
<name>A0A5C6Q6S5_9GAMM</name>
<evidence type="ECO:0000256" key="2">
    <source>
        <dbReference type="ARBA" id="ARBA00022729"/>
    </source>
</evidence>
<evidence type="ECO:0000256" key="1">
    <source>
        <dbReference type="ARBA" id="ARBA00005445"/>
    </source>
</evidence>
<comment type="caution">
    <text evidence="5">The sequence shown here is derived from an EMBL/GenBank/DDBJ whole genome shotgun (WGS) entry which is preliminary data.</text>
</comment>
<keyword evidence="2" id="KW-0732">Signal</keyword>
<keyword evidence="6" id="KW-1185">Reference proteome</keyword>
<dbReference type="Proteomes" id="UP000321525">
    <property type="component" value="Unassembled WGS sequence"/>
</dbReference>
<dbReference type="Gene3D" id="2.160.10.10">
    <property type="entry name" value="Hexapeptide repeat proteins"/>
    <property type="match status" value="1"/>
</dbReference>
<dbReference type="Pfam" id="PF07589">
    <property type="entry name" value="PEP-CTERM"/>
    <property type="match status" value="1"/>
</dbReference>
<dbReference type="InterPro" id="IPR021884">
    <property type="entry name" value="Ice-bd_prot"/>
</dbReference>
<dbReference type="EMBL" id="VOLQ01000032">
    <property type="protein sequence ID" value="TWX64431.1"/>
    <property type="molecule type" value="Genomic_DNA"/>
</dbReference>
<organism evidence="5 7">
    <name type="scientific">Colwellia hornerae</name>
    <dbReference type="NCBI Taxonomy" id="89402"/>
    <lineage>
        <taxon>Bacteria</taxon>
        <taxon>Pseudomonadati</taxon>
        <taxon>Pseudomonadota</taxon>
        <taxon>Gammaproteobacteria</taxon>
        <taxon>Alteromonadales</taxon>
        <taxon>Colwelliaceae</taxon>
        <taxon>Colwellia</taxon>
    </lineage>
</organism>
<dbReference type="Pfam" id="PF11999">
    <property type="entry name" value="Ice_binding"/>
    <property type="match status" value="1"/>
</dbReference>
<proteinExistence type="inferred from homology"/>